<feature type="transmembrane region" description="Helical" evidence="7">
    <location>
        <begin position="78"/>
        <end position="99"/>
    </location>
</feature>
<keyword evidence="5 7" id="KW-1133">Transmembrane helix</keyword>
<evidence type="ECO:0000313" key="9">
    <source>
        <dbReference type="EMBL" id="MFC7152298.1"/>
    </source>
</evidence>
<evidence type="ECO:0000259" key="8">
    <source>
        <dbReference type="PROSITE" id="PS50928"/>
    </source>
</evidence>
<keyword evidence="6 7" id="KW-0472">Membrane</keyword>
<dbReference type="PANTHER" id="PTHR43744:SF9">
    <property type="entry name" value="POLYGALACTURONAN_RHAMNOGALACTURONAN TRANSPORT SYSTEM PERMEASE PROTEIN YTCP"/>
    <property type="match status" value="1"/>
</dbReference>
<gene>
    <name evidence="9" type="ORF">ACFQMJ_27505</name>
</gene>
<comment type="caution">
    <text evidence="9">The sequence shown here is derived from an EMBL/GenBank/DDBJ whole genome shotgun (WGS) entry which is preliminary data.</text>
</comment>
<evidence type="ECO:0000313" key="10">
    <source>
        <dbReference type="Proteomes" id="UP001596378"/>
    </source>
</evidence>
<sequence length="293" mass="32999">MIYRTGSYKAFTIVNYILLGVISVTCILPIIHVLAVSFSGKEAAGANLVALWPIDFTFDAYAETIDNRNFSNALQTSFLRTLIGTAFSMLLTTMIAYPLSKEDSELKGRKWYVWLFIFAMLFNGGLVPTYILISKVGLMNSMWALVLPVAINSFNLILMMNFFRTSVPRALEEAALIDGAGYYRILFKIYIPIAMPAIAAISLFTMVFHWNSWFDGLIYMSDLEKYPLATFLQTIVVQQDFSRLSVDSESLKNMSQRSVKAAQIFIGALPILLVYPFLQRFFVKGIVLGSVKE</sequence>
<evidence type="ECO:0000256" key="1">
    <source>
        <dbReference type="ARBA" id="ARBA00004651"/>
    </source>
</evidence>
<dbReference type="EMBL" id="JBHTAI010000022">
    <property type="protein sequence ID" value="MFC7152298.1"/>
    <property type="molecule type" value="Genomic_DNA"/>
</dbReference>
<evidence type="ECO:0000256" key="3">
    <source>
        <dbReference type="ARBA" id="ARBA00022475"/>
    </source>
</evidence>
<dbReference type="CDD" id="cd06261">
    <property type="entry name" value="TM_PBP2"/>
    <property type="match status" value="1"/>
</dbReference>
<comment type="subcellular location">
    <subcellularLocation>
        <location evidence="1 7">Cell membrane</location>
        <topology evidence="1 7">Multi-pass membrane protein</topology>
    </subcellularLocation>
</comment>
<dbReference type="Proteomes" id="UP001596378">
    <property type="component" value="Unassembled WGS sequence"/>
</dbReference>
<keyword evidence="2 7" id="KW-0813">Transport</keyword>
<dbReference type="Gene3D" id="1.10.3720.10">
    <property type="entry name" value="MetI-like"/>
    <property type="match status" value="1"/>
</dbReference>
<dbReference type="SUPFAM" id="SSF161098">
    <property type="entry name" value="MetI-like"/>
    <property type="match status" value="1"/>
</dbReference>
<keyword evidence="4 7" id="KW-0812">Transmembrane</keyword>
<feature type="transmembrane region" description="Helical" evidence="7">
    <location>
        <begin position="12"/>
        <end position="35"/>
    </location>
</feature>
<keyword evidence="3" id="KW-1003">Cell membrane</keyword>
<dbReference type="InterPro" id="IPR035906">
    <property type="entry name" value="MetI-like_sf"/>
</dbReference>
<feature type="domain" description="ABC transmembrane type-1" evidence="8">
    <location>
        <begin position="74"/>
        <end position="275"/>
    </location>
</feature>
<feature type="transmembrane region" description="Helical" evidence="7">
    <location>
        <begin position="261"/>
        <end position="278"/>
    </location>
</feature>
<evidence type="ECO:0000256" key="7">
    <source>
        <dbReference type="RuleBase" id="RU363032"/>
    </source>
</evidence>
<dbReference type="InterPro" id="IPR000515">
    <property type="entry name" value="MetI-like"/>
</dbReference>
<protein>
    <submittedName>
        <fullName evidence="9">Carbohydrate ABC transporter permease</fullName>
    </submittedName>
</protein>
<evidence type="ECO:0000256" key="6">
    <source>
        <dbReference type="ARBA" id="ARBA00023136"/>
    </source>
</evidence>
<name>A0ABW2FGP5_9BACL</name>
<feature type="transmembrane region" description="Helical" evidence="7">
    <location>
        <begin position="185"/>
        <end position="210"/>
    </location>
</feature>
<evidence type="ECO:0000256" key="5">
    <source>
        <dbReference type="ARBA" id="ARBA00022989"/>
    </source>
</evidence>
<dbReference type="Pfam" id="PF00528">
    <property type="entry name" value="BPD_transp_1"/>
    <property type="match status" value="1"/>
</dbReference>
<organism evidence="9 10">
    <name type="scientific">Cohnella cellulosilytica</name>
    <dbReference type="NCBI Taxonomy" id="986710"/>
    <lineage>
        <taxon>Bacteria</taxon>
        <taxon>Bacillati</taxon>
        <taxon>Bacillota</taxon>
        <taxon>Bacilli</taxon>
        <taxon>Bacillales</taxon>
        <taxon>Paenibacillaceae</taxon>
        <taxon>Cohnella</taxon>
    </lineage>
</organism>
<keyword evidence="10" id="KW-1185">Reference proteome</keyword>
<dbReference type="PROSITE" id="PS50928">
    <property type="entry name" value="ABC_TM1"/>
    <property type="match status" value="1"/>
</dbReference>
<proteinExistence type="inferred from homology"/>
<feature type="transmembrane region" description="Helical" evidence="7">
    <location>
        <begin position="145"/>
        <end position="164"/>
    </location>
</feature>
<comment type="similarity">
    <text evidence="7">Belongs to the binding-protein-dependent transport system permease family.</text>
</comment>
<dbReference type="PANTHER" id="PTHR43744">
    <property type="entry name" value="ABC TRANSPORTER PERMEASE PROTEIN MG189-RELATED-RELATED"/>
    <property type="match status" value="1"/>
</dbReference>
<reference evidence="10" key="1">
    <citation type="journal article" date="2019" name="Int. J. Syst. Evol. Microbiol.">
        <title>The Global Catalogue of Microorganisms (GCM) 10K type strain sequencing project: providing services to taxonomists for standard genome sequencing and annotation.</title>
        <authorList>
            <consortium name="The Broad Institute Genomics Platform"/>
            <consortium name="The Broad Institute Genome Sequencing Center for Infectious Disease"/>
            <person name="Wu L."/>
            <person name="Ma J."/>
        </authorList>
    </citation>
    <scope>NUCLEOTIDE SEQUENCE [LARGE SCALE GENOMIC DNA]</scope>
    <source>
        <strain evidence="10">KCTC 12907</strain>
    </source>
</reference>
<feature type="transmembrane region" description="Helical" evidence="7">
    <location>
        <begin position="111"/>
        <end position="133"/>
    </location>
</feature>
<evidence type="ECO:0000256" key="2">
    <source>
        <dbReference type="ARBA" id="ARBA00022448"/>
    </source>
</evidence>
<accession>A0ABW2FGP5</accession>
<evidence type="ECO:0000256" key="4">
    <source>
        <dbReference type="ARBA" id="ARBA00022692"/>
    </source>
</evidence>
<dbReference type="RefSeq" id="WP_378044551.1">
    <property type="nucleotide sequence ID" value="NZ_JBHMDN010000005.1"/>
</dbReference>